<evidence type="ECO:0000313" key="1">
    <source>
        <dbReference type="EMBL" id="KAH7918474.1"/>
    </source>
</evidence>
<sequence length="163" mass="17884">MCPKPPVIKRPYPSAKKPHSSELSVERLTPFVYSMLFRPAAIFLAAGICAMRATASGFYEVALYTGTLLDGFVDYYHIDIGHKFWGDVLACGSCQKINAIPAGHLHSWAMQASRKVNLRFYAAEGCKNEYKKTYTAGGVTGVEELNVQGDLSHARSFKGCAVK</sequence>
<dbReference type="Proteomes" id="UP000790709">
    <property type="component" value="Unassembled WGS sequence"/>
</dbReference>
<reference evidence="1" key="1">
    <citation type="journal article" date="2021" name="New Phytol.">
        <title>Evolutionary innovations through gain and loss of genes in the ectomycorrhizal Boletales.</title>
        <authorList>
            <person name="Wu G."/>
            <person name="Miyauchi S."/>
            <person name="Morin E."/>
            <person name="Kuo A."/>
            <person name="Drula E."/>
            <person name="Varga T."/>
            <person name="Kohler A."/>
            <person name="Feng B."/>
            <person name="Cao Y."/>
            <person name="Lipzen A."/>
            <person name="Daum C."/>
            <person name="Hundley H."/>
            <person name="Pangilinan J."/>
            <person name="Johnson J."/>
            <person name="Barry K."/>
            <person name="LaButti K."/>
            <person name="Ng V."/>
            <person name="Ahrendt S."/>
            <person name="Min B."/>
            <person name="Choi I.G."/>
            <person name="Park H."/>
            <person name="Plett J.M."/>
            <person name="Magnuson J."/>
            <person name="Spatafora J.W."/>
            <person name="Nagy L.G."/>
            <person name="Henrissat B."/>
            <person name="Grigoriev I.V."/>
            <person name="Yang Z.L."/>
            <person name="Xu J."/>
            <person name="Martin F.M."/>
        </authorList>
    </citation>
    <scope>NUCLEOTIDE SEQUENCE</scope>
    <source>
        <strain evidence="1">KUC20120723A-06</strain>
    </source>
</reference>
<dbReference type="EMBL" id="MU266782">
    <property type="protein sequence ID" value="KAH7918474.1"/>
    <property type="molecule type" value="Genomic_DNA"/>
</dbReference>
<evidence type="ECO:0000313" key="2">
    <source>
        <dbReference type="Proteomes" id="UP000790709"/>
    </source>
</evidence>
<name>A0ACB8AZ95_9AGAM</name>
<organism evidence="1 2">
    <name type="scientific">Leucogyrophana mollusca</name>
    <dbReference type="NCBI Taxonomy" id="85980"/>
    <lineage>
        <taxon>Eukaryota</taxon>
        <taxon>Fungi</taxon>
        <taxon>Dikarya</taxon>
        <taxon>Basidiomycota</taxon>
        <taxon>Agaricomycotina</taxon>
        <taxon>Agaricomycetes</taxon>
        <taxon>Agaricomycetidae</taxon>
        <taxon>Boletales</taxon>
        <taxon>Boletales incertae sedis</taxon>
        <taxon>Leucogyrophana</taxon>
    </lineage>
</organism>
<proteinExistence type="predicted"/>
<accession>A0ACB8AZ95</accession>
<protein>
    <submittedName>
        <fullName evidence="1">Uncharacterized protein</fullName>
    </submittedName>
</protein>
<gene>
    <name evidence="1" type="ORF">BV22DRAFT_907796</name>
</gene>
<keyword evidence="2" id="KW-1185">Reference proteome</keyword>
<comment type="caution">
    <text evidence="1">The sequence shown here is derived from an EMBL/GenBank/DDBJ whole genome shotgun (WGS) entry which is preliminary data.</text>
</comment>